<dbReference type="Proteomes" id="UP000018721">
    <property type="component" value="Unassembled WGS sequence"/>
</dbReference>
<feature type="region of interest" description="Disordered" evidence="1">
    <location>
        <begin position="1"/>
        <end position="25"/>
    </location>
</feature>
<dbReference type="EMBL" id="ANIZ01001922">
    <property type="protein sequence ID" value="ETI44069.1"/>
    <property type="molecule type" value="Genomic_DNA"/>
</dbReference>
<gene>
    <name evidence="2" type="ORF">F443_11179</name>
</gene>
<protein>
    <submittedName>
        <fullName evidence="2">Uncharacterized protein</fullName>
    </submittedName>
</protein>
<sequence length="192" mass="21486">MAAAFRDEPEPTDEDELDKMATSTGVRPNHQKDVIVVLCEALREAFLEDRVQRLLVSGMVLNSDSLWASAPRIVPKKNTLLWPMPDLESDISAVENSEYYFDADVIRCFGQLPRLENSQDLHNYHEVGYVDADEGAHGGERLSGILPANYEGDHGPNIVQEVLVWLDDVLGFAETPEDLINVLEAIINHCEQ</sequence>
<dbReference type="AlphaFoldDB" id="V9EXU1"/>
<name>V9EXU1_PHYNI</name>
<reference evidence="2 3" key="1">
    <citation type="submission" date="2013-11" db="EMBL/GenBank/DDBJ databases">
        <title>The Genome Sequence of Phytophthora parasitica P1569.</title>
        <authorList>
            <consortium name="The Broad Institute Genomics Platform"/>
            <person name="Russ C."/>
            <person name="Tyler B."/>
            <person name="Panabieres F."/>
            <person name="Shan W."/>
            <person name="Tripathy S."/>
            <person name="Grunwald N."/>
            <person name="Machado M."/>
            <person name="Johnson C.S."/>
            <person name="Arredondo F."/>
            <person name="Hong C."/>
            <person name="Coffey M."/>
            <person name="Young S.K."/>
            <person name="Zeng Q."/>
            <person name="Gargeya S."/>
            <person name="Fitzgerald M."/>
            <person name="Abouelleil A."/>
            <person name="Alvarado L."/>
            <person name="Chapman S.B."/>
            <person name="Gainer-Dewar J."/>
            <person name="Goldberg J."/>
            <person name="Griggs A."/>
            <person name="Gujja S."/>
            <person name="Hansen M."/>
            <person name="Howarth C."/>
            <person name="Imamovic A."/>
            <person name="Ireland A."/>
            <person name="Larimer J."/>
            <person name="McCowan C."/>
            <person name="Murphy C."/>
            <person name="Pearson M."/>
            <person name="Poon T.W."/>
            <person name="Priest M."/>
            <person name="Roberts A."/>
            <person name="Saif S."/>
            <person name="Shea T."/>
            <person name="Sykes S."/>
            <person name="Wortman J."/>
            <person name="Nusbaum C."/>
            <person name="Birren B."/>
        </authorList>
    </citation>
    <scope>NUCLEOTIDE SEQUENCE [LARGE SCALE GENOMIC DNA]</scope>
    <source>
        <strain evidence="2 3">P1569</strain>
    </source>
</reference>
<proteinExistence type="predicted"/>
<accession>V9EXU1</accession>
<keyword evidence="3" id="KW-1185">Reference proteome</keyword>
<evidence type="ECO:0000256" key="1">
    <source>
        <dbReference type="SAM" id="MobiDB-lite"/>
    </source>
</evidence>
<dbReference type="HOGENOM" id="CLU_1417701_0_0_1"/>
<evidence type="ECO:0000313" key="2">
    <source>
        <dbReference type="EMBL" id="ETI44069.1"/>
    </source>
</evidence>
<dbReference type="InterPro" id="IPR043502">
    <property type="entry name" value="DNA/RNA_pol_sf"/>
</dbReference>
<organism evidence="2 3">
    <name type="scientific">Phytophthora nicotianae P1569</name>
    <dbReference type="NCBI Taxonomy" id="1317065"/>
    <lineage>
        <taxon>Eukaryota</taxon>
        <taxon>Sar</taxon>
        <taxon>Stramenopiles</taxon>
        <taxon>Oomycota</taxon>
        <taxon>Peronosporomycetes</taxon>
        <taxon>Peronosporales</taxon>
        <taxon>Peronosporaceae</taxon>
        <taxon>Phytophthora</taxon>
    </lineage>
</organism>
<comment type="caution">
    <text evidence="2">The sequence shown here is derived from an EMBL/GenBank/DDBJ whole genome shotgun (WGS) entry which is preliminary data.</text>
</comment>
<evidence type="ECO:0000313" key="3">
    <source>
        <dbReference type="Proteomes" id="UP000018721"/>
    </source>
</evidence>
<dbReference type="SUPFAM" id="SSF56672">
    <property type="entry name" value="DNA/RNA polymerases"/>
    <property type="match status" value="1"/>
</dbReference>